<keyword evidence="6" id="KW-1185">Reference proteome</keyword>
<dbReference type="PROSITE" id="PS50801">
    <property type="entry name" value="STAS"/>
    <property type="match status" value="1"/>
</dbReference>
<dbReference type="PANTHER" id="PTHR33495:SF2">
    <property type="entry name" value="ANTI-SIGMA FACTOR ANTAGONIST TM_1081-RELATED"/>
    <property type="match status" value="1"/>
</dbReference>
<evidence type="ECO:0000256" key="2">
    <source>
        <dbReference type="RuleBase" id="RU003749"/>
    </source>
</evidence>
<comment type="caution">
    <text evidence="5">The sequence shown here is derived from an EMBL/GenBank/DDBJ whole genome shotgun (WGS) entry which is preliminary data.</text>
</comment>
<dbReference type="EMBL" id="NOKA02000016">
    <property type="protein sequence ID" value="RDY31412.1"/>
    <property type="molecule type" value="Genomic_DNA"/>
</dbReference>
<dbReference type="InterPro" id="IPR002645">
    <property type="entry name" value="STAS_dom"/>
</dbReference>
<accession>A0A255ILV7</accession>
<feature type="domain" description="STAS" evidence="3">
    <location>
        <begin position="12"/>
        <end position="111"/>
    </location>
</feature>
<dbReference type="Gene3D" id="3.30.750.24">
    <property type="entry name" value="STAS domain"/>
    <property type="match status" value="1"/>
</dbReference>
<dbReference type="CDD" id="cd07043">
    <property type="entry name" value="STAS_anti-anti-sigma_factors"/>
    <property type="match status" value="1"/>
</dbReference>
<dbReference type="SUPFAM" id="SSF52091">
    <property type="entry name" value="SpoIIaa-like"/>
    <property type="match status" value="1"/>
</dbReference>
<dbReference type="AlphaFoldDB" id="A0A255ILV7"/>
<organism evidence="5 6">
    <name type="scientific">Lachnotalea glycerini</name>
    <dbReference type="NCBI Taxonomy" id="1763509"/>
    <lineage>
        <taxon>Bacteria</taxon>
        <taxon>Bacillati</taxon>
        <taxon>Bacillota</taxon>
        <taxon>Clostridia</taxon>
        <taxon>Lachnospirales</taxon>
        <taxon>Lachnospiraceae</taxon>
        <taxon>Lachnotalea</taxon>
    </lineage>
</organism>
<dbReference type="EMBL" id="QICS01000014">
    <property type="protein sequence ID" value="PXV85979.1"/>
    <property type="molecule type" value="Genomic_DNA"/>
</dbReference>
<dbReference type="Proteomes" id="UP000247523">
    <property type="component" value="Unassembled WGS sequence"/>
</dbReference>
<evidence type="ECO:0000313" key="7">
    <source>
        <dbReference type="Proteomes" id="UP000247523"/>
    </source>
</evidence>
<dbReference type="InterPro" id="IPR036513">
    <property type="entry name" value="STAS_dom_sf"/>
</dbReference>
<name>A0A255ILV7_9FIRM</name>
<dbReference type="Pfam" id="PF01740">
    <property type="entry name" value="STAS"/>
    <property type="match status" value="1"/>
</dbReference>
<dbReference type="Proteomes" id="UP000216411">
    <property type="component" value="Unassembled WGS sequence"/>
</dbReference>
<evidence type="ECO:0000313" key="4">
    <source>
        <dbReference type="EMBL" id="PXV85979.1"/>
    </source>
</evidence>
<reference evidence="5" key="3">
    <citation type="submission" date="2018-07" db="EMBL/GenBank/DDBJ databases">
        <authorList>
            <person name="Quirk P.G."/>
            <person name="Krulwich T.A."/>
        </authorList>
    </citation>
    <scope>NUCLEOTIDE SEQUENCE</scope>
    <source>
        <strain evidence="5">CCRI-19302</strain>
    </source>
</reference>
<dbReference type="NCBIfam" id="TIGR00377">
    <property type="entry name" value="ant_ant_sig"/>
    <property type="match status" value="1"/>
</dbReference>
<dbReference type="RefSeq" id="WP_094376548.1">
    <property type="nucleotide sequence ID" value="NZ_NOKA02000016.1"/>
</dbReference>
<comment type="similarity">
    <text evidence="1 2">Belongs to the anti-sigma-factor antagonist family.</text>
</comment>
<evidence type="ECO:0000313" key="5">
    <source>
        <dbReference type="EMBL" id="RDY31412.1"/>
    </source>
</evidence>
<dbReference type="GO" id="GO:0043856">
    <property type="term" value="F:anti-sigma factor antagonist activity"/>
    <property type="evidence" value="ECO:0007669"/>
    <property type="project" value="InterPro"/>
</dbReference>
<sequence length="111" mass="12369">MDQNFIVKGTCMFVKLPEDLDCKNAAKIRNESDKIMENENIKNIIFDFKNTNFMDSTGIGVIMGRYKNIKLVGGNVSAVNVNSTIEKMLTLSGIHKLISINEVSGLKMPVK</sequence>
<evidence type="ECO:0000313" key="6">
    <source>
        <dbReference type="Proteomes" id="UP000216411"/>
    </source>
</evidence>
<proteinExistence type="inferred from homology"/>
<dbReference type="InterPro" id="IPR003658">
    <property type="entry name" value="Anti-sigma_ant"/>
</dbReference>
<evidence type="ECO:0000256" key="1">
    <source>
        <dbReference type="ARBA" id="ARBA00009013"/>
    </source>
</evidence>
<reference evidence="5 6" key="1">
    <citation type="journal article" date="2017" name="Genome Announc.">
        <title>Draft Genome Sequence of a Sporulating and Motile Strain of Lachnotalea glycerini Isolated from Water in Quebec City, Canada.</title>
        <authorList>
            <person name="Maheux A.F."/>
            <person name="Boudreau D.K."/>
            <person name="Berube E."/>
            <person name="Boissinot M."/>
            <person name="Raymond F."/>
            <person name="Brodeur S."/>
            <person name="Corbeil J."/>
            <person name="Isabel S."/>
            <person name="Omar R.F."/>
            <person name="Bergeron M.G."/>
        </authorList>
    </citation>
    <scope>NUCLEOTIDE SEQUENCE [LARGE SCALE GENOMIC DNA]</scope>
    <source>
        <strain evidence="5 6">CCRI-19302</strain>
    </source>
</reference>
<dbReference type="OrthoDB" id="9796601at2"/>
<dbReference type="PANTHER" id="PTHR33495">
    <property type="entry name" value="ANTI-SIGMA FACTOR ANTAGONIST TM_1081-RELATED-RELATED"/>
    <property type="match status" value="1"/>
</dbReference>
<reference evidence="4 7" key="2">
    <citation type="submission" date="2018-05" db="EMBL/GenBank/DDBJ databases">
        <title>Genomic Encyclopedia of Type Strains, Phase IV (KMG-IV): sequencing the most valuable type-strain genomes for metagenomic binning, comparative biology and taxonomic classification.</title>
        <authorList>
            <person name="Goeker M."/>
        </authorList>
    </citation>
    <scope>NUCLEOTIDE SEQUENCE [LARGE SCALE GENOMIC DNA]</scope>
    <source>
        <strain evidence="4 7">DSM 28816</strain>
    </source>
</reference>
<protein>
    <recommendedName>
        <fullName evidence="2">Anti-sigma factor antagonist</fullName>
    </recommendedName>
</protein>
<gene>
    <name evidence="4" type="ORF">C8E03_11457</name>
    <name evidence="5" type="ORF">CG710_009845</name>
</gene>
<evidence type="ECO:0000259" key="3">
    <source>
        <dbReference type="PROSITE" id="PS50801"/>
    </source>
</evidence>